<accession>A0ABN1K403</accession>
<feature type="domain" description="Beta-ketoacyl-[acyl-carrier-protein] synthase III C-terminal" evidence="4">
    <location>
        <begin position="1"/>
        <end position="58"/>
    </location>
</feature>
<proteinExistence type="predicted"/>
<dbReference type="SUPFAM" id="SSF53901">
    <property type="entry name" value="Thiolase-like"/>
    <property type="match status" value="1"/>
</dbReference>
<dbReference type="PANTHER" id="PTHR34069:SF2">
    <property type="entry name" value="BETA-KETOACYL-[ACYL-CARRIER-PROTEIN] SYNTHASE III"/>
    <property type="match status" value="1"/>
</dbReference>
<keyword evidence="2" id="KW-0012">Acyltransferase</keyword>
<dbReference type="Gene3D" id="3.40.47.10">
    <property type="match status" value="1"/>
</dbReference>
<name>A0ABN1K403_9FLAO</name>
<sequence>MNLDSDKVLMNIQRYGNTTSATLPLLLSDYEKQLKKGDNVIFAAFGGGFSWGSIYLKWAYNS</sequence>
<dbReference type="PANTHER" id="PTHR34069">
    <property type="entry name" value="3-OXOACYL-[ACYL-CARRIER-PROTEIN] SYNTHASE 3"/>
    <property type="match status" value="1"/>
</dbReference>
<keyword evidence="3" id="KW-0812">Transmembrane</keyword>
<evidence type="ECO:0000313" key="5">
    <source>
        <dbReference type="EMBL" id="GAA0753628.1"/>
    </source>
</evidence>
<evidence type="ECO:0000256" key="3">
    <source>
        <dbReference type="SAM" id="Phobius"/>
    </source>
</evidence>
<feature type="transmembrane region" description="Helical" evidence="3">
    <location>
        <begin position="40"/>
        <end position="60"/>
    </location>
</feature>
<keyword evidence="3" id="KW-0472">Membrane</keyword>
<dbReference type="EMBL" id="BAAAGG010000005">
    <property type="protein sequence ID" value="GAA0753628.1"/>
    <property type="molecule type" value="Genomic_DNA"/>
</dbReference>
<organism evidence="5 6">
    <name type="scientific">Psychroflexus lacisalsi</name>
    <dbReference type="NCBI Taxonomy" id="503928"/>
    <lineage>
        <taxon>Bacteria</taxon>
        <taxon>Pseudomonadati</taxon>
        <taxon>Bacteroidota</taxon>
        <taxon>Flavobacteriia</taxon>
        <taxon>Flavobacteriales</taxon>
        <taxon>Flavobacteriaceae</taxon>
        <taxon>Psychroflexus</taxon>
    </lineage>
</organism>
<keyword evidence="6" id="KW-1185">Reference proteome</keyword>
<evidence type="ECO:0000256" key="1">
    <source>
        <dbReference type="ARBA" id="ARBA00022679"/>
    </source>
</evidence>
<keyword evidence="1" id="KW-0808">Transferase</keyword>
<dbReference type="Proteomes" id="UP001500185">
    <property type="component" value="Unassembled WGS sequence"/>
</dbReference>
<reference evidence="5 6" key="1">
    <citation type="journal article" date="2019" name="Int. J. Syst. Evol. Microbiol.">
        <title>The Global Catalogue of Microorganisms (GCM) 10K type strain sequencing project: providing services to taxonomists for standard genome sequencing and annotation.</title>
        <authorList>
            <consortium name="The Broad Institute Genomics Platform"/>
            <consortium name="The Broad Institute Genome Sequencing Center for Infectious Disease"/>
            <person name="Wu L."/>
            <person name="Ma J."/>
        </authorList>
    </citation>
    <scope>NUCLEOTIDE SEQUENCE [LARGE SCALE GENOMIC DNA]</scope>
    <source>
        <strain evidence="5 6">JCM 16231</strain>
    </source>
</reference>
<evidence type="ECO:0000259" key="4">
    <source>
        <dbReference type="Pfam" id="PF08541"/>
    </source>
</evidence>
<comment type="caution">
    <text evidence="5">The sequence shown here is derived from an EMBL/GenBank/DDBJ whole genome shotgun (WGS) entry which is preliminary data.</text>
</comment>
<dbReference type="InterPro" id="IPR016039">
    <property type="entry name" value="Thiolase-like"/>
</dbReference>
<evidence type="ECO:0000313" key="6">
    <source>
        <dbReference type="Proteomes" id="UP001500185"/>
    </source>
</evidence>
<keyword evidence="3" id="KW-1133">Transmembrane helix</keyword>
<protein>
    <recommendedName>
        <fullName evidence="4">Beta-ketoacyl-[acyl-carrier-protein] synthase III C-terminal domain-containing protein</fullName>
    </recommendedName>
</protein>
<dbReference type="Pfam" id="PF08541">
    <property type="entry name" value="ACP_syn_III_C"/>
    <property type="match status" value="1"/>
</dbReference>
<dbReference type="InterPro" id="IPR013747">
    <property type="entry name" value="ACP_syn_III_C"/>
</dbReference>
<evidence type="ECO:0000256" key="2">
    <source>
        <dbReference type="ARBA" id="ARBA00023315"/>
    </source>
</evidence>
<gene>
    <name evidence="5" type="ORF">GCM10009433_06080</name>
</gene>